<comment type="function">
    <text evidence="2">Catalyzes the dismutation of two molecules of 6,7-dimethyl-8-ribityllumazine, resulting in the formation of riboflavin and 5-amino-6-(D-ribitylamino)uracil.</text>
</comment>
<feature type="domain" description="Lumazine-binding" evidence="12">
    <location>
        <begin position="1"/>
        <end position="96"/>
    </location>
</feature>
<comment type="catalytic activity">
    <reaction evidence="1">
        <text>2 6,7-dimethyl-8-(1-D-ribityl)lumazine + H(+) = 5-amino-6-(D-ribitylamino)uracil + riboflavin</text>
        <dbReference type="Rhea" id="RHEA:20772"/>
        <dbReference type="ChEBI" id="CHEBI:15378"/>
        <dbReference type="ChEBI" id="CHEBI:15934"/>
        <dbReference type="ChEBI" id="CHEBI:57986"/>
        <dbReference type="ChEBI" id="CHEBI:58201"/>
        <dbReference type="EC" id="2.5.1.9"/>
    </reaction>
</comment>
<evidence type="ECO:0000256" key="10">
    <source>
        <dbReference type="NCBIfam" id="TIGR00187"/>
    </source>
</evidence>
<dbReference type="GO" id="GO:0009231">
    <property type="term" value="P:riboflavin biosynthetic process"/>
    <property type="evidence" value="ECO:0007669"/>
    <property type="project" value="UniProtKB-KW"/>
</dbReference>
<dbReference type="PANTHER" id="PTHR21098:SF12">
    <property type="entry name" value="RIBOFLAVIN SYNTHASE"/>
    <property type="match status" value="1"/>
</dbReference>
<dbReference type="InterPro" id="IPR017938">
    <property type="entry name" value="Riboflavin_synthase-like_b-brl"/>
</dbReference>
<dbReference type="PROSITE" id="PS51177">
    <property type="entry name" value="LUMAZINE_BIND"/>
    <property type="match status" value="2"/>
</dbReference>
<dbReference type="InterPro" id="IPR001783">
    <property type="entry name" value="Lumazine-bd"/>
</dbReference>
<keyword evidence="7" id="KW-0686">Riboflavin biosynthesis</keyword>
<evidence type="ECO:0000256" key="1">
    <source>
        <dbReference type="ARBA" id="ARBA00000968"/>
    </source>
</evidence>
<dbReference type="PIRSF" id="PIRSF000498">
    <property type="entry name" value="Riboflavin_syn_A"/>
    <property type="match status" value="1"/>
</dbReference>
<dbReference type="EMBL" id="DRUY01000179">
    <property type="protein sequence ID" value="HHI65945.1"/>
    <property type="molecule type" value="Genomic_DNA"/>
</dbReference>
<dbReference type="Gene3D" id="2.40.30.20">
    <property type="match status" value="2"/>
</dbReference>
<dbReference type="NCBIfam" id="NF009566">
    <property type="entry name" value="PRK13020.1"/>
    <property type="match status" value="1"/>
</dbReference>
<evidence type="ECO:0000256" key="7">
    <source>
        <dbReference type="ARBA" id="ARBA00022619"/>
    </source>
</evidence>
<reference evidence="13" key="1">
    <citation type="journal article" date="2020" name="mSystems">
        <title>Genome- and Community-Level Interaction Insights into Carbon Utilization and Element Cycling Functions of Hydrothermarchaeota in Hydrothermal Sediment.</title>
        <authorList>
            <person name="Zhou Z."/>
            <person name="Liu Y."/>
            <person name="Xu W."/>
            <person name="Pan J."/>
            <person name="Luo Z.H."/>
            <person name="Li M."/>
        </authorList>
    </citation>
    <scope>NUCLEOTIDE SEQUENCE [LARGE SCALE GENOMIC DNA]</scope>
    <source>
        <strain evidence="13">SpSt-1019</strain>
    </source>
</reference>
<evidence type="ECO:0000256" key="6">
    <source>
        <dbReference type="ARBA" id="ARBA00013950"/>
    </source>
</evidence>
<comment type="caution">
    <text evidence="13">The sequence shown here is derived from an EMBL/GenBank/DDBJ whole genome shotgun (WGS) entry which is preliminary data.</text>
</comment>
<evidence type="ECO:0000313" key="13">
    <source>
        <dbReference type="EMBL" id="HHI65945.1"/>
    </source>
</evidence>
<feature type="repeat" description="Lumazine-binding" evidence="11">
    <location>
        <begin position="1"/>
        <end position="96"/>
    </location>
</feature>
<dbReference type="SUPFAM" id="SSF63380">
    <property type="entry name" value="Riboflavin synthase domain-like"/>
    <property type="match status" value="2"/>
</dbReference>
<feature type="domain" description="Lumazine-binding" evidence="12">
    <location>
        <begin position="97"/>
        <end position="193"/>
    </location>
</feature>
<protein>
    <recommendedName>
        <fullName evidence="6 10">Riboflavin synthase</fullName>
        <ecNumber evidence="5 10">2.5.1.9</ecNumber>
    </recommendedName>
</protein>
<dbReference type="InterPro" id="IPR023366">
    <property type="entry name" value="ATP_synth_asu-like_sf"/>
</dbReference>
<dbReference type="PANTHER" id="PTHR21098">
    <property type="entry name" value="RIBOFLAVIN SYNTHASE ALPHA CHAIN"/>
    <property type="match status" value="1"/>
</dbReference>
<keyword evidence="8 13" id="KW-0808">Transferase</keyword>
<dbReference type="NCBIfam" id="NF006767">
    <property type="entry name" value="PRK09289.1"/>
    <property type="match status" value="1"/>
</dbReference>
<dbReference type="NCBIfam" id="TIGR00187">
    <property type="entry name" value="ribE"/>
    <property type="match status" value="1"/>
</dbReference>
<dbReference type="CDD" id="cd00402">
    <property type="entry name" value="Riboflavin_synthase_like"/>
    <property type="match status" value="1"/>
</dbReference>
<dbReference type="GO" id="GO:0004746">
    <property type="term" value="F:riboflavin synthase activity"/>
    <property type="evidence" value="ECO:0007669"/>
    <property type="project" value="UniProtKB-UniRule"/>
</dbReference>
<evidence type="ECO:0000256" key="5">
    <source>
        <dbReference type="ARBA" id="ARBA00012827"/>
    </source>
</evidence>
<gene>
    <name evidence="13" type="ORF">ENL70_05305</name>
</gene>
<evidence type="ECO:0000256" key="3">
    <source>
        <dbReference type="ARBA" id="ARBA00004887"/>
    </source>
</evidence>
<proteinExistence type="predicted"/>
<evidence type="ECO:0000256" key="8">
    <source>
        <dbReference type="ARBA" id="ARBA00022679"/>
    </source>
</evidence>
<evidence type="ECO:0000256" key="9">
    <source>
        <dbReference type="ARBA" id="ARBA00022737"/>
    </source>
</evidence>
<dbReference type="AlphaFoldDB" id="A0A7C5P8K2"/>
<organism evidence="13">
    <name type="scientific">Thermodesulfobium narugense</name>
    <dbReference type="NCBI Taxonomy" id="184064"/>
    <lineage>
        <taxon>Bacteria</taxon>
        <taxon>Pseudomonadati</taxon>
        <taxon>Thermodesulfobiota</taxon>
        <taxon>Thermodesulfobiia</taxon>
        <taxon>Thermodesulfobiales</taxon>
        <taxon>Thermodesulfobiaceae</taxon>
        <taxon>Thermodesulfobium</taxon>
    </lineage>
</organism>
<feature type="repeat" description="Lumazine-binding" evidence="11">
    <location>
        <begin position="97"/>
        <end position="193"/>
    </location>
</feature>
<comment type="pathway">
    <text evidence="3">Cofactor biosynthesis; riboflavin biosynthesis; riboflavin from 2-hydroxy-3-oxobutyl phosphate and 5-amino-6-(D-ribitylamino)uracil: step 2/2.</text>
</comment>
<dbReference type="InterPro" id="IPR026017">
    <property type="entry name" value="Lumazine-bd_dom"/>
</dbReference>
<dbReference type="Pfam" id="PF00677">
    <property type="entry name" value="Lum_binding"/>
    <property type="match status" value="2"/>
</dbReference>
<comment type="subunit">
    <text evidence="4">Homotrimer.</text>
</comment>
<sequence length="197" mass="21834">MFTGIIEDVGKVISFFPEGQGYKIKIAFNKQFDDLKVSDSISVDGVCLTITKIIGKIFEADISKETVSVTTFKHFKSGMRVNLERAMKHDSRFGGHIVLGHVDAVGKITSLKNEKLNTILTVEYPPKLKKYIAHKGSIAINGISLTIADLKENFFDVALIPLTIKETSLADKQVGSLVNIEVDVIARYIESLLKYKV</sequence>
<evidence type="ECO:0000256" key="4">
    <source>
        <dbReference type="ARBA" id="ARBA00011233"/>
    </source>
</evidence>
<accession>A0A7C5P8K2</accession>
<keyword evidence="9" id="KW-0677">Repeat</keyword>
<name>A0A7C5P8K2_9BACT</name>
<dbReference type="FunFam" id="2.40.30.20:FF:000004">
    <property type="entry name" value="Riboflavin synthase, alpha subunit"/>
    <property type="match status" value="1"/>
</dbReference>
<evidence type="ECO:0000256" key="2">
    <source>
        <dbReference type="ARBA" id="ARBA00002803"/>
    </source>
</evidence>
<dbReference type="EC" id="2.5.1.9" evidence="5 10"/>
<dbReference type="FunFam" id="2.40.30.20:FF:000003">
    <property type="entry name" value="Riboflavin synthase, alpha subunit"/>
    <property type="match status" value="1"/>
</dbReference>
<evidence type="ECO:0000259" key="12">
    <source>
        <dbReference type="PROSITE" id="PS51177"/>
    </source>
</evidence>
<evidence type="ECO:0000256" key="11">
    <source>
        <dbReference type="PROSITE-ProRule" id="PRU00524"/>
    </source>
</evidence>